<evidence type="ECO:0000259" key="2">
    <source>
        <dbReference type="Pfam" id="PF07331"/>
    </source>
</evidence>
<dbReference type="Proteomes" id="UP000509626">
    <property type="component" value="Chromosome"/>
</dbReference>
<accession>A0A7D5QA01</accession>
<dbReference type="EMBL" id="CP058579">
    <property type="protein sequence ID" value="QLG61039.1"/>
    <property type="molecule type" value="Genomic_DNA"/>
</dbReference>
<keyword evidence="1" id="KW-0812">Transmembrane</keyword>
<feature type="transmembrane region" description="Helical" evidence="1">
    <location>
        <begin position="88"/>
        <end position="114"/>
    </location>
</feature>
<keyword evidence="1" id="KW-1133">Transmembrane helix</keyword>
<dbReference type="InterPro" id="IPR009936">
    <property type="entry name" value="DUF1468"/>
</dbReference>
<dbReference type="RefSeq" id="WP_179267623.1">
    <property type="nucleotide sequence ID" value="NZ_CP058579.1"/>
</dbReference>
<feature type="domain" description="DUF1468" evidence="2">
    <location>
        <begin position="16"/>
        <end position="151"/>
    </location>
</feature>
<gene>
    <name evidence="3" type="ORF">HUG12_04515</name>
</gene>
<dbReference type="OrthoDB" id="327405at2157"/>
<dbReference type="KEGG" id="halu:HUG12_04515"/>
<evidence type="ECO:0000313" key="4">
    <source>
        <dbReference type="Proteomes" id="UP000509626"/>
    </source>
</evidence>
<feature type="transmembrane region" description="Helical" evidence="1">
    <location>
        <begin position="126"/>
        <end position="146"/>
    </location>
</feature>
<name>A0A7D5QA01_9EURY</name>
<dbReference type="Pfam" id="PF07331">
    <property type="entry name" value="TctB"/>
    <property type="match status" value="1"/>
</dbReference>
<dbReference type="GeneID" id="56036696"/>
<proteinExistence type="predicted"/>
<keyword evidence="4" id="KW-1185">Reference proteome</keyword>
<protein>
    <submittedName>
        <fullName evidence="3">Tripartite tricarboxylate transporter TctB family protein</fullName>
    </submittedName>
</protein>
<evidence type="ECO:0000313" key="3">
    <source>
        <dbReference type="EMBL" id="QLG61039.1"/>
    </source>
</evidence>
<organism evidence="3 4">
    <name type="scientific">Halorarum salinum</name>
    <dbReference type="NCBI Taxonomy" id="2743089"/>
    <lineage>
        <taxon>Archaea</taxon>
        <taxon>Methanobacteriati</taxon>
        <taxon>Methanobacteriota</taxon>
        <taxon>Stenosarchaea group</taxon>
        <taxon>Halobacteria</taxon>
        <taxon>Halobacteriales</taxon>
        <taxon>Haloferacaceae</taxon>
        <taxon>Halorarum</taxon>
    </lineage>
</organism>
<reference evidence="3 4" key="1">
    <citation type="submission" date="2020-06" db="EMBL/GenBank/DDBJ databases">
        <title>NJ-3-1, isolated from saline soil.</title>
        <authorList>
            <person name="Cui H.L."/>
            <person name="Shi X."/>
        </authorList>
    </citation>
    <scope>NUCLEOTIDE SEQUENCE [LARGE SCALE GENOMIC DNA]</scope>
    <source>
        <strain evidence="3 4">NJ-3-1</strain>
    </source>
</reference>
<dbReference type="AlphaFoldDB" id="A0A7D5QA01"/>
<feature type="transmembrane region" description="Helical" evidence="1">
    <location>
        <begin position="12"/>
        <end position="34"/>
    </location>
</feature>
<feature type="transmembrane region" description="Helical" evidence="1">
    <location>
        <begin position="46"/>
        <end position="67"/>
    </location>
</feature>
<evidence type="ECO:0000256" key="1">
    <source>
        <dbReference type="SAM" id="Phobius"/>
    </source>
</evidence>
<sequence length="176" mass="18878">MSQPITIRHAEKLGSLLLILMSIGVFALSGQLVSGRPPEADPGPAFFPRLILAGIAILSVVQLLLSIRRGTEVRYEVPRSTAKTVATVSALLLLFVASLSTLGFLIASALFLIVLLRYSGETDYRIIALISVGLPLVLSVVFAGIFDVRLPENPVMPLSRVIPILLELPAAPTRVK</sequence>
<keyword evidence="1" id="KW-0472">Membrane</keyword>